<dbReference type="Proteomes" id="UP000606499">
    <property type="component" value="Unassembled WGS sequence"/>
</dbReference>
<organism evidence="1 2">
    <name type="scientific">Agathobaculum faecis</name>
    <dbReference type="NCBI Taxonomy" id="2763013"/>
    <lineage>
        <taxon>Bacteria</taxon>
        <taxon>Bacillati</taxon>
        <taxon>Bacillota</taxon>
        <taxon>Clostridia</taxon>
        <taxon>Eubacteriales</taxon>
        <taxon>Butyricicoccaceae</taxon>
        <taxon>Agathobaculum</taxon>
    </lineage>
</organism>
<evidence type="ECO:0000313" key="2">
    <source>
        <dbReference type="Proteomes" id="UP000606499"/>
    </source>
</evidence>
<dbReference type="EMBL" id="JACOPL010000022">
    <property type="protein sequence ID" value="MBC5726645.1"/>
    <property type="molecule type" value="Genomic_DNA"/>
</dbReference>
<gene>
    <name evidence="1" type="ORF">H8S45_14415</name>
</gene>
<evidence type="ECO:0000313" key="1">
    <source>
        <dbReference type="EMBL" id="MBC5726645.1"/>
    </source>
</evidence>
<proteinExistence type="predicted"/>
<sequence>MDSIRINNGVKVIEVNDAGDTIRLPLSDDSFVKGFYGLLNDIKTRAEAISAKKADIAETIDDVVKFDEEVRDKTDALIGEDTCKKVFGDVLPSSDMFIELFTKLLPFIEEHTNKRVANMNKYSAERVGSV</sequence>
<dbReference type="AlphaFoldDB" id="A0A923RZV1"/>
<dbReference type="RefSeq" id="WP_054328384.1">
    <property type="nucleotide sequence ID" value="NZ_JACOPL010000022.1"/>
</dbReference>
<reference evidence="1" key="1">
    <citation type="submission" date="2020-08" db="EMBL/GenBank/DDBJ databases">
        <title>Genome public.</title>
        <authorList>
            <person name="Liu C."/>
            <person name="Sun Q."/>
        </authorList>
    </citation>
    <scope>NUCLEOTIDE SEQUENCE</scope>
    <source>
        <strain evidence="1">NSJ-28</strain>
    </source>
</reference>
<comment type="caution">
    <text evidence="1">The sequence shown here is derived from an EMBL/GenBank/DDBJ whole genome shotgun (WGS) entry which is preliminary data.</text>
</comment>
<protein>
    <submittedName>
        <fullName evidence="1">Uncharacterized protein</fullName>
    </submittedName>
</protein>
<name>A0A923RZV1_9FIRM</name>
<keyword evidence="2" id="KW-1185">Reference proteome</keyword>
<accession>A0A923RZV1</accession>